<evidence type="ECO:0000313" key="2">
    <source>
        <dbReference type="EMBL" id="KAJ7303109.1"/>
    </source>
</evidence>
<feature type="compositionally biased region" description="Basic residues" evidence="1">
    <location>
        <begin position="1247"/>
        <end position="1258"/>
    </location>
</feature>
<name>A0AAD7E9M2_9AGAR</name>
<feature type="region of interest" description="Disordered" evidence="1">
    <location>
        <begin position="844"/>
        <end position="872"/>
    </location>
</feature>
<evidence type="ECO:0000313" key="3">
    <source>
        <dbReference type="Proteomes" id="UP001218218"/>
    </source>
</evidence>
<reference evidence="2" key="1">
    <citation type="submission" date="2023-03" db="EMBL/GenBank/DDBJ databases">
        <title>Massive genome expansion in bonnet fungi (Mycena s.s.) driven by repeated elements and novel gene families across ecological guilds.</title>
        <authorList>
            <consortium name="Lawrence Berkeley National Laboratory"/>
            <person name="Harder C.B."/>
            <person name="Miyauchi S."/>
            <person name="Viragh M."/>
            <person name="Kuo A."/>
            <person name="Thoen E."/>
            <person name="Andreopoulos B."/>
            <person name="Lu D."/>
            <person name="Skrede I."/>
            <person name="Drula E."/>
            <person name="Henrissat B."/>
            <person name="Morin E."/>
            <person name="Kohler A."/>
            <person name="Barry K."/>
            <person name="LaButti K."/>
            <person name="Morin E."/>
            <person name="Salamov A."/>
            <person name="Lipzen A."/>
            <person name="Mereny Z."/>
            <person name="Hegedus B."/>
            <person name="Baldrian P."/>
            <person name="Stursova M."/>
            <person name="Weitz H."/>
            <person name="Taylor A."/>
            <person name="Grigoriev I.V."/>
            <person name="Nagy L.G."/>
            <person name="Martin F."/>
            <person name="Kauserud H."/>
        </authorList>
    </citation>
    <scope>NUCLEOTIDE SEQUENCE</scope>
    <source>
        <strain evidence="2">CBHHK002</strain>
    </source>
</reference>
<keyword evidence="3" id="KW-1185">Reference proteome</keyword>
<dbReference type="EMBL" id="JARIHO010000107">
    <property type="protein sequence ID" value="KAJ7303109.1"/>
    <property type="molecule type" value="Genomic_DNA"/>
</dbReference>
<accession>A0AAD7E9M2</accession>
<protein>
    <submittedName>
        <fullName evidence="2">Uncharacterized protein</fullName>
    </submittedName>
</protein>
<proteinExistence type="predicted"/>
<feature type="compositionally biased region" description="Acidic residues" evidence="1">
    <location>
        <begin position="1276"/>
        <end position="1286"/>
    </location>
</feature>
<gene>
    <name evidence="2" type="ORF">DFH08DRAFT_825958</name>
</gene>
<sequence length="1623" mass="179362">MITKGCPPLPPDIYHEAVDQRDKWKYKFGLAMHTRIDPFIGLIHWLKIWWTNSNPSDPGTENYGLANGHTMLRHLHDPSLKGTPQHCWMTSSGASLEPPAPLPVQPKPAPIVAPLSIPRGCPGQVLPLQEGKASFLSYPLGLHAARDLPWGVEFGPDLIIRSYNCKRQSEVPGVFYPCEKLLRHPIVRGILERNKDGFKSGTQFAYLTTGDAQTLPQKKTEELNGLKLAGLTLSRTLLVRATHLAAHSKLRIAVAQGNVPRIHSIVANDLRNGASIFATLEKIGRATEGNFDPKSYTHADHQLLYLLLQLGGHAAAELGHRCLGLPSISATKRHIATVPLVVSPRAPIMTEMQHNLEVGFPAPFPLRPDGSIGPGYQIMVDEIKVEGKMRWDARANTILGICREHSDEYELEFLSMKEAEALQAGLAENKVHLASEAAVVAVNSFSGVPIPTDGQRRLLCAALNTANIRASRIGGRAYCISSDGDGKRRAATLLFTFIRELDRNGPLFKKLGELPLFDYHCGEDDITGNIDYKHTCKRLRSSLIRQIASTIDGVVLTRQLIKQHLLRKSRHNFHHISGLLNPNDRQNVKYMYDLLSSIAVLPEAKETHSPAFKNTRRVLRLLGAFYCHILEAYTNIKLSLHEQLTHISAAMHLMMVLYQKEAGRFVPSQTYFDFMTTGKNLFFCVAKTQLDDPSGEFWIIPPGTDPVELTFGRVRTMTGSESNTDMSQLGSRLNAAMHCDNILAENPEWTRGPQRLRMPVWQDVAGDVSAKIDLISPHSWPGDVHVANVSCKTTWFGGRRIAERELLETGWEPPSKSMEETGGFNIFCPFGKDEMVLLGRPHVEERNEDDEDRDVPTQSPSTTTESPVPADSDTVFLPDLEDTAQETVVNLEPAAKPHEPYLAVPGSTTKQHKSTILRLFSSRFSVAESRDRLKRVRGFSRHNEATTGGSNSKDAIPGEPMVLVEDPAAILVRSNGFPWLAVVIISSISYGTKQVESLPKRLLGEPNVRVKIQIMELEPTQNLSDPGSEEGDWEWTDKFVAVSASGTLNICEVNGSLLQLLNPAVLPATSLRKKGAATYHFKSVELVAIAFIFVPNSDSMFIQALRASYAIERLVEHMAIHLLFDQNPPLNRDATTCGFCLSTDSFCTIVLIKGKGSDGAVRIDLVRSRCPNLGNLGLASAANSSRKRPCTNRPMVCPVSPCPDVVWKYALKNHIQTVHPHANLSNYKSYYELAEDEEVELKRLSTTKKRKSTKKKISVRISPSHSTEAALGPSQAEDDDEEDIDDDSSRCSSPERAPQPGILRALSPDEEMPLATGHSIGQSSRRHTCGTGASEFLAGSAESADADAPSDTVLAAPDTASLSSELNSPMESQQAQLNHRVDQQVSDVVPDLPLTRRSAHVSRRRTVVSSDEEDEEEGCSISGCTITGSEPMVTCLWPACSTQSHLCCAGLKLTDLTIVEWFCDDNCREDAGGRVRKRRRIAGMQFEKERFIRRHDFDALQEVVPTSSLCLKASNDLIKKPKIKLQGVKSVWAQRTAVVKPRGRLVSPAVRREKKIDIFLGVEITSEHTFIEFREFRASTLYASNTAAEFEIDAGSDVICLLSPTILQPVSAVFASWIHIRVL</sequence>
<dbReference type="Proteomes" id="UP001218218">
    <property type="component" value="Unassembled WGS sequence"/>
</dbReference>
<feature type="region of interest" description="Disordered" evidence="1">
    <location>
        <begin position="1361"/>
        <end position="1380"/>
    </location>
</feature>
<organism evidence="2 3">
    <name type="scientific">Mycena albidolilacea</name>
    <dbReference type="NCBI Taxonomy" id="1033008"/>
    <lineage>
        <taxon>Eukaryota</taxon>
        <taxon>Fungi</taxon>
        <taxon>Dikarya</taxon>
        <taxon>Basidiomycota</taxon>
        <taxon>Agaricomycotina</taxon>
        <taxon>Agaricomycetes</taxon>
        <taxon>Agaricomycetidae</taxon>
        <taxon>Agaricales</taxon>
        <taxon>Marasmiineae</taxon>
        <taxon>Mycenaceae</taxon>
        <taxon>Mycena</taxon>
    </lineage>
</organism>
<feature type="compositionally biased region" description="Low complexity" evidence="1">
    <location>
        <begin position="856"/>
        <end position="869"/>
    </location>
</feature>
<comment type="caution">
    <text evidence="2">The sequence shown here is derived from an EMBL/GenBank/DDBJ whole genome shotgun (WGS) entry which is preliminary data.</text>
</comment>
<evidence type="ECO:0000256" key="1">
    <source>
        <dbReference type="SAM" id="MobiDB-lite"/>
    </source>
</evidence>
<feature type="compositionally biased region" description="Polar residues" evidence="1">
    <location>
        <begin position="1361"/>
        <end position="1377"/>
    </location>
</feature>
<feature type="region of interest" description="Disordered" evidence="1">
    <location>
        <begin position="1247"/>
        <end position="1331"/>
    </location>
</feature>